<sequence length="60" mass="6936">MVEYIYLCFPINQNISIYSCTHTHMYAHTPTHHTMYTNARVITTHIHACCTHTHSVQCSA</sequence>
<dbReference type="AlphaFoldDB" id="A0A0E9W8Y0"/>
<organism evidence="1">
    <name type="scientific">Anguilla anguilla</name>
    <name type="common">European freshwater eel</name>
    <name type="synonym">Muraena anguilla</name>
    <dbReference type="NCBI Taxonomy" id="7936"/>
    <lineage>
        <taxon>Eukaryota</taxon>
        <taxon>Metazoa</taxon>
        <taxon>Chordata</taxon>
        <taxon>Craniata</taxon>
        <taxon>Vertebrata</taxon>
        <taxon>Euteleostomi</taxon>
        <taxon>Actinopterygii</taxon>
        <taxon>Neopterygii</taxon>
        <taxon>Teleostei</taxon>
        <taxon>Anguilliformes</taxon>
        <taxon>Anguillidae</taxon>
        <taxon>Anguilla</taxon>
    </lineage>
</organism>
<name>A0A0E9W8Y0_ANGAN</name>
<evidence type="ECO:0000313" key="1">
    <source>
        <dbReference type="EMBL" id="JAH86741.1"/>
    </source>
</evidence>
<proteinExistence type="predicted"/>
<reference evidence="1" key="2">
    <citation type="journal article" date="2015" name="Fish Shellfish Immunol.">
        <title>Early steps in the European eel (Anguilla anguilla)-Vibrio vulnificus interaction in the gills: Role of the RtxA13 toxin.</title>
        <authorList>
            <person name="Callol A."/>
            <person name="Pajuelo D."/>
            <person name="Ebbesson L."/>
            <person name="Teles M."/>
            <person name="MacKenzie S."/>
            <person name="Amaro C."/>
        </authorList>
    </citation>
    <scope>NUCLEOTIDE SEQUENCE</scope>
</reference>
<accession>A0A0E9W8Y0</accession>
<protein>
    <submittedName>
        <fullName evidence="1">Uncharacterized protein</fullName>
    </submittedName>
</protein>
<dbReference type="EMBL" id="GBXM01021836">
    <property type="protein sequence ID" value="JAH86741.1"/>
    <property type="molecule type" value="Transcribed_RNA"/>
</dbReference>
<reference evidence="1" key="1">
    <citation type="submission" date="2014-11" db="EMBL/GenBank/DDBJ databases">
        <authorList>
            <person name="Amaro Gonzalez C."/>
        </authorList>
    </citation>
    <scope>NUCLEOTIDE SEQUENCE</scope>
</reference>